<comment type="caution">
    <text evidence="6">The sequence shown here is derived from an EMBL/GenBank/DDBJ whole genome shotgun (WGS) entry which is preliminary data.</text>
</comment>
<sequence>MIRNRLFAGAATTALVAALFPGCSSESGNSDAADPEANASASRAAANEAEAAGQVAAEEAGDPVTLEPQKIGILQIIAAAESALNAQKSIEAAADAIGWTTVACDAQGDPVKTASCGQSLLDQGVDGIVSISNEPSLWKPALDKAKAENIPVINVAGNVGPDPAILGSYAPDNGHQGEVLADYIIEQLQTLDGDKGIAVHTFPASWGEARTEAVTAAVEATDDVEIVATASTDPTNVQAGTSKTVTDQLTQNPDLKAIWFSYDVAAQAGAQAVGSKFPGTQFPDRPLVTTFGTDSGTLALLRQGSIDAVIENATAVDGWVAIDQLAEFFARDRMPTPGPTDGDFPEYGDFPIASYRVFEKDDVPGSGPVPPVADFEAFFTAKWAKEFGA</sequence>
<dbReference type="Pfam" id="PF13407">
    <property type="entry name" value="Peripla_BP_4"/>
    <property type="match status" value="1"/>
</dbReference>
<keyword evidence="7" id="KW-1185">Reference proteome</keyword>
<dbReference type="GO" id="GO:0030246">
    <property type="term" value="F:carbohydrate binding"/>
    <property type="evidence" value="ECO:0007669"/>
    <property type="project" value="UniProtKB-ARBA"/>
</dbReference>
<reference evidence="6 7" key="1">
    <citation type="submission" date="2018-09" db="EMBL/GenBank/DDBJ databases">
        <title>Genome sequencing of Nocardioides immobilis CCTCC AB 2017083 for comparison to Nocardioides silvaticus.</title>
        <authorList>
            <person name="Li C."/>
            <person name="Wang G."/>
        </authorList>
    </citation>
    <scope>NUCLEOTIDE SEQUENCE [LARGE SCALE GENOMIC DNA]</scope>
    <source>
        <strain evidence="6 7">CCTCC AB 2017083</strain>
    </source>
</reference>
<comment type="subcellular location">
    <subcellularLocation>
        <location evidence="1">Cell envelope</location>
    </subcellularLocation>
</comment>
<evidence type="ECO:0000313" key="6">
    <source>
        <dbReference type="EMBL" id="RHW24943.1"/>
    </source>
</evidence>
<dbReference type="CDD" id="cd01536">
    <property type="entry name" value="PBP1_ABC_sugar_binding-like"/>
    <property type="match status" value="1"/>
</dbReference>
<dbReference type="GO" id="GO:0030313">
    <property type="term" value="C:cell envelope"/>
    <property type="evidence" value="ECO:0007669"/>
    <property type="project" value="UniProtKB-SubCell"/>
</dbReference>
<feature type="domain" description="Periplasmic binding protein" evidence="5">
    <location>
        <begin position="86"/>
        <end position="327"/>
    </location>
</feature>
<protein>
    <submittedName>
        <fullName evidence="6">Sugar ABC transporter substrate-binding protein</fullName>
    </submittedName>
</protein>
<accession>A0A417XX42</accession>
<evidence type="ECO:0000256" key="1">
    <source>
        <dbReference type="ARBA" id="ARBA00004196"/>
    </source>
</evidence>
<dbReference type="InterPro" id="IPR028082">
    <property type="entry name" value="Peripla_BP_I"/>
</dbReference>
<gene>
    <name evidence="6" type="ORF">D0Z08_22355</name>
</gene>
<keyword evidence="3" id="KW-0732">Signal</keyword>
<dbReference type="SUPFAM" id="SSF53822">
    <property type="entry name" value="Periplasmic binding protein-like I"/>
    <property type="match status" value="1"/>
</dbReference>
<proteinExistence type="inferred from homology"/>
<name>A0A417XX42_9ACTN</name>
<dbReference type="InterPro" id="IPR025997">
    <property type="entry name" value="SBP_2_dom"/>
</dbReference>
<feature type="region of interest" description="Disordered" evidence="4">
    <location>
        <begin position="27"/>
        <end position="61"/>
    </location>
</feature>
<dbReference type="Proteomes" id="UP000283644">
    <property type="component" value="Unassembled WGS sequence"/>
</dbReference>
<comment type="similarity">
    <text evidence="2">Belongs to the bacterial solute-binding protein 2 family.</text>
</comment>
<dbReference type="PANTHER" id="PTHR46847">
    <property type="entry name" value="D-ALLOSE-BINDING PERIPLASMIC PROTEIN-RELATED"/>
    <property type="match status" value="1"/>
</dbReference>
<evidence type="ECO:0000259" key="5">
    <source>
        <dbReference type="Pfam" id="PF13407"/>
    </source>
</evidence>
<dbReference type="EMBL" id="QXGH01000028">
    <property type="protein sequence ID" value="RHW24943.1"/>
    <property type="molecule type" value="Genomic_DNA"/>
</dbReference>
<organism evidence="6 7">
    <name type="scientific">Nocardioides immobilis</name>
    <dbReference type="NCBI Taxonomy" id="2049295"/>
    <lineage>
        <taxon>Bacteria</taxon>
        <taxon>Bacillati</taxon>
        <taxon>Actinomycetota</taxon>
        <taxon>Actinomycetes</taxon>
        <taxon>Propionibacteriales</taxon>
        <taxon>Nocardioidaceae</taxon>
        <taxon>Nocardioides</taxon>
    </lineage>
</organism>
<dbReference type="Gene3D" id="3.40.50.2300">
    <property type="match status" value="2"/>
</dbReference>
<feature type="compositionally biased region" description="Low complexity" evidence="4">
    <location>
        <begin position="29"/>
        <end position="58"/>
    </location>
</feature>
<dbReference type="RefSeq" id="WP_118927486.1">
    <property type="nucleotide sequence ID" value="NZ_QXGH01000028.1"/>
</dbReference>
<dbReference type="OrthoDB" id="1957427at2"/>
<evidence type="ECO:0000256" key="4">
    <source>
        <dbReference type="SAM" id="MobiDB-lite"/>
    </source>
</evidence>
<evidence type="ECO:0000313" key="7">
    <source>
        <dbReference type="Proteomes" id="UP000283644"/>
    </source>
</evidence>
<evidence type="ECO:0000256" key="3">
    <source>
        <dbReference type="ARBA" id="ARBA00022729"/>
    </source>
</evidence>
<dbReference type="AlphaFoldDB" id="A0A417XX42"/>
<dbReference type="PANTHER" id="PTHR46847:SF1">
    <property type="entry name" value="D-ALLOSE-BINDING PERIPLASMIC PROTEIN-RELATED"/>
    <property type="match status" value="1"/>
</dbReference>
<evidence type="ECO:0000256" key="2">
    <source>
        <dbReference type="ARBA" id="ARBA00007639"/>
    </source>
</evidence>